<organism evidence="2 3">
    <name type="scientific">Brucella gallinifaecis</name>
    <dbReference type="NCBI Taxonomy" id="215590"/>
    <lineage>
        <taxon>Bacteria</taxon>
        <taxon>Pseudomonadati</taxon>
        <taxon>Pseudomonadota</taxon>
        <taxon>Alphaproteobacteria</taxon>
        <taxon>Hyphomicrobiales</taxon>
        <taxon>Brucellaceae</taxon>
        <taxon>Brucella/Ochrobactrum group</taxon>
        <taxon>Brucella</taxon>
    </lineage>
</organism>
<dbReference type="EMBL" id="VEWJ01000006">
    <property type="protein sequence ID" value="TPF75227.1"/>
    <property type="molecule type" value="Genomic_DNA"/>
</dbReference>
<evidence type="ECO:0000256" key="1">
    <source>
        <dbReference type="SAM" id="Phobius"/>
    </source>
</evidence>
<protein>
    <submittedName>
        <fullName evidence="2">Uncharacterized protein</fullName>
    </submittedName>
</protein>
<reference evidence="2 3" key="1">
    <citation type="journal article" date="2003" name="Int. J. Syst. Evol. Microbiol.">
        <title>Towards a standardized format for the description of a novel species (of an established genus): Ochrobactrum gallinifaecis sp. nov.</title>
        <authorList>
            <person name="Kampfer P."/>
            <person name="Buczolits S."/>
            <person name="Albrecht A."/>
            <person name="Busse H.J."/>
            <person name="Stackebrandt E."/>
        </authorList>
    </citation>
    <scope>NUCLEOTIDE SEQUENCE [LARGE SCALE GENOMIC DNA]</scope>
    <source>
        <strain evidence="2 3">ISO 196</strain>
    </source>
</reference>
<keyword evidence="1" id="KW-0812">Transmembrane</keyword>
<keyword evidence="3" id="KW-1185">Reference proteome</keyword>
<evidence type="ECO:0000313" key="2">
    <source>
        <dbReference type="EMBL" id="TPF75227.1"/>
    </source>
</evidence>
<sequence>MLKPFWKQPAPFDKKVGKASVADLKFTQSILTTLCFVTIITGIGAIIHITGNDMIDAPTYRINPDRNLASVTTTSMLMQPLPEMPSESPPGISIELGVFIPWDLSKSQGIDPIITGPRS</sequence>
<dbReference type="OrthoDB" id="8447651at2"/>
<name>A0A502BN22_9HYPH</name>
<dbReference type="AlphaFoldDB" id="A0A502BN22"/>
<feature type="transmembrane region" description="Helical" evidence="1">
    <location>
        <begin position="30"/>
        <end position="51"/>
    </location>
</feature>
<keyword evidence="1" id="KW-0472">Membrane</keyword>
<accession>A0A502BN22</accession>
<proteinExistence type="predicted"/>
<gene>
    <name evidence="2" type="ORF">FHY56_10980</name>
</gene>
<dbReference type="RefSeq" id="WP_140905203.1">
    <property type="nucleotide sequence ID" value="NZ_JBHTMD010000007.1"/>
</dbReference>
<evidence type="ECO:0000313" key="3">
    <source>
        <dbReference type="Proteomes" id="UP000315388"/>
    </source>
</evidence>
<keyword evidence="1" id="KW-1133">Transmembrane helix</keyword>
<dbReference type="Proteomes" id="UP000315388">
    <property type="component" value="Unassembled WGS sequence"/>
</dbReference>
<comment type="caution">
    <text evidence="2">The sequence shown here is derived from an EMBL/GenBank/DDBJ whole genome shotgun (WGS) entry which is preliminary data.</text>
</comment>